<dbReference type="STRING" id="2074.BG845_01217"/>
<sequence length="59" mass="6712">MNIHVLCHESGVLVPLVDVLPCQRCWWMPPDCTCRHLEARSVVRAWRPDGQRASTGWAA</sequence>
<organism evidence="1 2">
    <name type="scientific">Pseudonocardia autotrophica</name>
    <name type="common">Amycolata autotrophica</name>
    <name type="synonym">Nocardia autotrophica</name>
    <dbReference type="NCBI Taxonomy" id="2074"/>
    <lineage>
        <taxon>Bacteria</taxon>
        <taxon>Bacillati</taxon>
        <taxon>Actinomycetota</taxon>
        <taxon>Actinomycetes</taxon>
        <taxon>Pseudonocardiales</taxon>
        <taxon>Pseudonocardiaceae</taxon>
        <taxon>Pseudonocardia</taxon>
    </lineage>
</organism>
<evidence type="ECO:0000313" key="2">
    <source>
        <dbReference type="Proteomes" id="UP000194360"/>
    </source>
</evidence>
<dbReference type="Proteomes" id="UP000194360">
    <property type="component" value="Unassembled WGS sequence"/>
</dbReference>
<proteinExistence type="predicted"/>
<dbReference type="AlphaFoldDB" id="A0A1Y2N667"/>
<name>A0A1Y2N667_PSEAH</name>
<gene>
    <name evidence="1" type="ORF">BG845_01217</name>
</gene>
<protein>
    <submittedName>
        <fullName evidence="1">Uncharacterized protein</fullName>
    </submittedName>
</protein>
<reference evidence="1 2" key="1">
    <citation type="submission" date="2016-09" db="EMBL/GenBank/DDBJ databases">
        <title>Pseudonocardia autotrophica DSM535, a candidate organism with high potential of specific P450 cytochromes.</title>
        <authorList>
            <person name="Grumaz C."/>
            <person name="Vainshtein Y."/>
            <person name="Kirstahler P."/>
            <person name="Sohn K."/>
        </authorList>
    </citation>
    <scope>NUCLEOTIDE SEQUENCE [LARGE SCALE GENOMIC DNA]</scope>
    <source>
        <strain evidence="1 2">DSM 535</strain>
    </source>
</reference>
<accession>A0A1Y2N667</accession>
<dbReference type="EMBL" id="MIGB01000004">
    <property type="protein sequence ID" value="OSY42975.1"/>
    <property type="molecule type" value="Genomic_DNA"/>
</dbReference>
<keyword evidence="2" id="KW-1185">Reference proteome</keyword>
<evidence type="ECO:0000313" key="1">
    <source>
        <dbReference type="EMBL" id="OSY42975.1"/>
    </source>
</evidence>
<comment type="caution">
    <text evidence="1">The sequence shown here is derived from an EMBL/GenBank/DDBJ whole genome shotgun (WGS) entry which is preliminary data.</text>
</comment>